<proteinExistence type="predicted"/>
<dbReference type="InterPro" id="IPR004827">
    <property type="entry name" value="bZIP"/>
</dbReference>
<sequence length="552" mass="58701">MHPAAALGETIGGRRMICLATLVGGDLAWAVSQCSDAGHGEHCGLNARQRQGKDVGETIYLLTGPANRLVACAELDKVWLARLRGVILAAARQPEAFADKISAAPLVFHFLLLLTTTTLSKLHHTPNTKSDAATRCLHLIRPSSPTISTHLLTGFTTPFKFPLADPYAPRLSDTALAINSPPFTTASQQQTWPPSPASARHPPQPTFSDFDLFQTAPTTTPALQATPRRAPSLGSTLQPSFSESDVAAYYAHGHPISNQANYTTQRTTDRSTRPPVPLFHSNSTGSLANQVHGQQFQHDINMGGGVNVAYDGTFGDVGAEDAMFGLDGGFAFDALLDSHAVNNFTAANSGGANGVTVSPRDVFNNNDSIPPSTSFTNLTTPGSTYLETPDDDYQTSPLFTDSFEADHGAQWSSLFPEYETTAATGAPMMVRNASSSSANQIVVHPGGESANRKRSSTNASPAMFSPVVKHSDVAGVGARKRDKPLPPIVVDESDTVALKRARNTAAARKSRAKRVLERDDLEAEITDLKAQVEYWKGQAQASGGGIADSKEG</sequence>
<dbReference type="Gene3D" id="3.30.160.60">
    <property type="entry name" value="Classic Zinc Finger"/>
    <property type="match status" value="1"/>
</dbReference>
<dbReference type="GO" id="GO:0003700">
    <property type="term" value="F:DNA-binding transcription factor activity"/>
    <property type="evidence" value="ECO:0007669"/>
    <property type="project" value="InterPro"/>
</dbReference>
<evidence type="ECO:0000313" key="3">
    <source>
        <dbReference type="EMBL" id="KAK0323596.1"/>
    </source>
</evidence>
<dbReference type="Pfam" id="PF07716">
    <property type="entry name" value="bZIP_2"/>
    <property type="match status" value="1"/>
</dbReference>
<name>A0AAN6JB51_9PEZI</name>
<comment type="caution">
    <text evidence="3">The sequence shown here is derived from an EMBL/GenBank/DDBJ whole genome shotgun (WGS) entry which is preliminary data.</text>
</comment>
<evidence type="ECO:0000256" key="1">
    <source>
        <dbReference type="SAM" id="Coils"/>
    </source>
</evidence>
<dbReference type="PROSITE" id="PS00036">
    <property type="entry name" value="BZIP_BASIC"/>
    <property type="match status" value="1"/>
</dbReference>
<reference evidence="3" key="1">
    <citation type="submission" date="2021-12" db="EMBL/GenBank/DDBJ databases">
        <title>Black yeast isolated from Biological Soil Crust.</title>
        <authorList>
            <person name="Kurbessoian T."/>
        </authorList>
    </citation>
    <scope>NUCLEOTIDE SEQUENCE</scope>
    <source>
        <strain evidence="3">CCFEE 5208</strain>
    </source>
</reference>
<evidence type="ECO:0000259" key="2">
    <source>
        <dbReference type="PROSITE" id="PS00036"/>
    </source>
</evidence>
<feature type="coiled-coil region" evidence="1">
    <location>
        <begin position="511"/>
        <end position="538"/>
    </location>
</feature>
<dbReference type="SUPFAM" id="SSF57959">
    <property type="entry name" value="Leucine zipper domain"/>
    <property type="match status" value="1"/>
</dbReference>
<dbReference type="AlphaFoldDB" id="A0AAN6JB51"/>
<feature type="domain" description="BZIP" evidence="2">
    <location>
        <begin position="499"/>
        <end position="513"/>
    </location>
</feature>
<protein>
    <submittedName>
        <fullName evidence="3">General control protein</fullName>
    </submittedName>
</protein>
<accession>A0AAN6JB51</accession>
<dbReference type="EMBL" id="JASUXU010000012">
    <property type="protein sequence ID" value="KAK0323596.1"/>
    <property type="molecule type" value="Genomic_DNA"/>
</dbReference>
<dbReference type="Proteomes" id="UP001168146">
    <property type="component" value="Unassembled WGS sequence"/>
</dbReference>
<gene>
    <name evidence="3" type="primary">GCN4_1</name>
    <name evidence="3" type="ORF">LTR82_005343</name>
</gene>
<organism evidence="3 4">
    <name type="scientific">Friedmanniomyces endolithicus</name>
    <dbReference type="NCBI Taxonomy" id="329885"/>
    <lineage>
        <taxon>Eukaryota</taxon>
        <taxon>Fungi</taxon>
        <taxon>Dikarya</taxon>
        <taxon>Ascomycota</taxon>
        <taxon>Pezizomycotina</taxon>
        <taxon>Dothideomycetes</taxon>
        <taxon>Dothideomycetidae</taxon>
        <taxon>Mycosphaerellales</taxon>
        <taxon>Teratosphaeriaceae</taxon>
        <taxon>Friedmanniomyces</taxon>
    </lineage>
</organism>
<dbReference type="CDD" id="cd12193">
    <property type="entry name" value="bZIP_GCN4"/>
    <property type="match status" value="1"/>
</dbReference>
<evidence type="ECO:0000313" key="4">
    <source>
        <dbReference type="Proteomes" id="UP001168146"/>
    </source>
</evidence>
<keyword evidence="1" id="KW-0175">Coiled coil</keyword>
<dbReference type="InterPro" id="IPR046347">
    <property type="entry name" value="bZIP_sf"/>
</dbReference>